<evidence type="ECO:0000313" key="1">
    <source>
        <dbReference type="EMBL" id="VDK23544.1"/>
    </source>
</evidence>
<proteinExistence type="predicted"/>
<reference evidence="1 2" key="2">
    <citation type="submission" date="2018-11" db="EMBL/GenBank/DDBJ databases">
        <authorList>
            <consortium name="Pathogen Informatics"/>
        </authorList>
    </citation>
    <scope>NUCLEOTIDE SEQUENCE [LARGE SCALE GENOMIC DNA]</scope>
</reference>
<dbReference type="Proteomes" id="UP000267096">
    <property type="component" value="Unassembled WGS sequence"/>
</dbReference>
<dbReference type="WBParaSite" id="ASIM_0000448401-mRNA-1">
    <property type="protein sequence ID" value="ASIM_0000448401-mRNA-1"/>
    <property type="gene ID" value="ASIM_0000448401"/>
</dbReference>
<evidence type="ECO:0000313" key="3">
    <source>
        <dbReference type="WBParaSite" id="ASIM_0000448401-mRNA-1"/>
    </source>
</evidence>
<accession>A0A0M3JA64</accession>
<dbReference type="AlphaFoldDB" id="A0A0M3JA64"/>
<reference evidence="3" key="1">
    <citation type="submission" date="2017-02" db="UniProtKB">
        <authorList>
            <consortium name="WormBaseParasite"/>
        </authorList>
    </citation>
    <scope>IDENTIFICATION</scope>
</reference>
<dbReference type="EMBL" id="UYRR01007375">
    <property type="protein sequence ID" value="VDK23544.1"/>
    <property type="molecule type" value="Genomic_DNA"/>
</dbReference>
<gene>
    <name evidence="1" type="ORF">ASIM_LOCUS4296</name>
</gene>
<protein>
    <submittedName>
        <fullName evidence="1 3">Uncharacterized protein</fullName>
    </submittedName>
</protein>
<evidence type="ECO:0000313" key="2">
    <source>
        <dbReference type="Proteomes" id="UP000267096"/>
    </source>
</evidence>
<keyword evidence="2" id="KW-1185">Reference proteome</keyword>
<organism evidence="3">
    <name type="scientific">Anisakis simplex</name>
    <name type="common">Herring worm</name>
    <dbReference type="NCBI Taxonomy" id="6269"/>
    <lineage>
        <taxon>Eukaryota</taxon>
        <taxon>Metazoa</taxon>
        <taxon>Ecdysozoa</taxon>
        <taxon>Nematoda</taxon>
        <taxon>Chromadorea</taxon>
        <taxon>Rhabditida</taxon>
        <taxon>Spirurina</taxon>
        <taxon>Ascaridomorpha</taxon>
        <taxon>Ascaridoidea</taxon>
        <taxon>Anisakidae</taxon>
        <taxon>Anisakis</taxon>
        <taxon>Anisakis simplex complex</taxon>
    </lineage>
</organism>
<name>A0A0M3JA64_ANISI</name>
<sequence>MESEAANLQRYLDDGVSMISGSSAEEVERRIITDVTRTETRTTTIRDAYGDEAGVPGGAVYQTTSTTTTYPTQQQQHSAQFIVHNPIETEAEQYATTTSDHFMRAGSAGGISGDYHSRSQHMVCVRVFHYSETPLLAIFIHHRIMNC</sequence>